<dbReference type="AlphaFoldDB" id="A6G4B5"/>
<protein>
    <submittedName>
        <fullName evidence="1">Uncharacterized protein</fullName>
    </submittedName>
</protein>
<dbReference type="EMBL" id="ABCS01000021">
    <property type="protein sequence ID" value="EDM79227.1"/>
    <property type="molecule type" value="Genomic_DNA"/>
</dbReference>
<organism evidence="1 2">
    <name type="scientific">Plesiocystis pacifica SIR-1</name>
    <dbReference type="NCBI Taxonomy" id="391625"/>
    <lineage>
        <taxon>Bacteria</taxon>
        <taxon>Pseudomonadati</taxon>
        <taxon>Myxococcota</taxon>
        <taxon>Polyangia</taxon>
        <taxon>Nannocystales</taxon>
        <taxon>Nannocystaceae</taxon>
        <taxon>Plesiocystis</taxon>
    </lineage>
</organism>
<dbReference type="Proteomes" id="UP000005801">
    <property type="component" value="Unassembled WGS sequence"/>
</dbReference>
<comment type="caution">
    <text evidence="1">The sequence shown here is derived from an EMBL/GenBank/DDBJ whole genome shotgun (WGS) entry which is preliminary data.</text>
</comment>
<keyword evidence="2" id="KW-1185">Reference proteome</keyword>
<evidence type="ECO:0000313" key="2">
    <source>
        <dbReference type="Proteomes" id="UP000005801"/>
    </source>
</evidence>
<sequence length="144" mass="15654">MLFSPAFTISPQDVWAWERDMALGRRDDHPGFRPHFEQPVAGARVPDGLVMSKILDALARSGNLGGCQVERTSAGRLRTLAPIVVGESLTAVASVRYRSRRVGDPRTFVTLAVELRSGLRKFAEAEVGVEILAPEDPMGLNQAA</sequence>
<reference evidence="1 2" key="1">
    <citation type="submission" date="2007-06" db="EMBL/GenBank/DDBJ databases">
        <authorList>
            <person name="Shimkets L."/>
            <person name="Ferriera S."/>
            <person name="Johnson J."/>
            <person name="Kravitz S."/>
            <person name="Beeson K."/>
            <person name="Sutton G."/>
            <person name="Rogers Y.-H."/>
            <person name="Friedman R."/>
            <person name="Frazier M."/>
            <person name="Venter J.C."/>
        </authorList>
    </citation>
    <scope>NUCLEOTIDE SEQUENCE [LARGE SCALE GENOMIC DNA]</scope>
    <source>
        <strain evidence="1 2">SIR-1</strain>
    </source>
</reference>
<gene>
    <name evidence="1" type="ORF">PPSIR1_03783</name>
</gene>
<name>A6G4B5_9BACT</name>
<evidence type="ECO:0000313" key="1">
    <source>
        <dbReference type="EMBL" id="EDM79227.1"/>
    </source>
</evidence>
<accession>A6G4B5</accession>
<proteinExistence type="predicted"/>